<protein>
    <submittedName>
        <fullName evidence="1">LatB</fullName>
    </submittedName>
</protein>
<dbReference type="InterPro" id="IPR015421">
    <property type="entry name" value="PyrdxlP-dep_Trfase_major"/>
</dbReference>
<accession>Q49666</accession>
<dbReference type="SUPFAM" id="SSF53383">
    <property type="entry name" value="PLP-dependent transferases"/>
    <property type="match status" value="1"/>
</dbReference>
<dbReference type="Gene3D" id="3.90.1150.10">
    <property type="entry name" value="Aspartate Aminotransferase, domain 1"/>
    <property type="match status" value="1"/>
</dbReference>
<sequence length="171" mass="18970">MCGVKAGHRDDEISRQCVTVSSRINSTWGGDLTDLVCVRRILEVIETEGWFESAAQQGSYFARLARRVRRRFPGTDSRLERPQPVGCVLSTCRPVPVATEVIRQLLLPAVIVLPNGNDGVWLRPAFLVVTRLIACRVRRVAGADEAVTVGRQTGLPFLGLLWRIYGTRATL</sequence>
<dbReference type="EMBL" id="U00012">
    <property type="protein sequence ID" value="AAA85933.1"/>
    <property type="molecule type" value="Genomic_DNA"/>
</dbReference>
<proteinExistence type="predicted"/>
<reference evidence="1" key="2">
    <citation type="journal article" date="1995" name="Gene">
        <title>Genomic organization of the mycobacterial sigma gene cluster.</title>
        <authorList>
            <person name="Doukhan L."/>
            <person name="Predich M."/>
            <person name="Nair G."/>
            <person name="Dussurget O."/>
            <person name="Mandic-Mulec I."/>
            <person name="Cole S.T."/>
            <person name="Smith D.R."/>
            <person name="Smith I."/>
        </authorList>
    </citation>
    <scope>NUCLEOTIDE SEQUENCE</scope>
</reference>
<evidence type="ECO:0000313" key="1">
    <source>
        <dbReference type="EMBL" id="AAA85933.1"/>
    </source>
</evidence>
<dbReference type="Gene3D" id="3.40.640.10">
    <property type="entry name" value="Type I PLP-dependent aspartate aminotransferase-like (Major domain)"/>
    <property type="match status" value="1"/>
</dbReference>
<organism evidence="1">
    <name type="scientific">Mycobacterium leprae</name>
    <dbReference type="NCBI Taxonomy" id="1769"/>
    <lineage>
        <taxon>Bacteria</taxon>
        <taxon>Bacillati</taxon>
        <taxon>Actinomycetota</taxon>
        <taxon>Actinomycetes</taxon>
        <taxon>Mycobacteriales</taxon>
        <taxon>Mycobacteriaceae</taxon>
        <taxon>Mycobacterium</taxon>
    </lineage>
</organism>
<reference evidence="1" key="1">
    <citation type="submission" date="1994-03" db="EMBL/GenBank/DDBJ databases">
        <authorList>
            <person name="Robison K."/>
        </authorList>
    </citation>
    <scope>NUCLEOTIDE SEQUENCE</scope>
</reference>
<dbReference type="AlphaFoldDB" id="Q49666"/>
<name>Q49666_MYCLR</name>
<dbReference type="InterPro" id="IPR015422">
    <property type="entry name" value="PyrdxlP-dep_Trfase_small"/>
</dbReference>
<dbReference type="InterPro" id="IPR015424">
    <property type="entry name" value="PyrdxlP-dep_Trfase"/>
</dbReference>